<evidence type="ECO:0000256" key="1">
    <source>
        <dbReference type="SAM" id="SignalP"/>
    </source>
</evidence>
<feature type="signal peptide" evidence="1">
    <location>
        <begin position="1"/>
        <end position="22"/>
    </location>
</feature>
<dbReference type="NCBIfam" id="TIGR02595">
    <property type="entry name" value="PEP_CTERM"/>
    <property type="match status" value="1"/>
</dbReference>
<gene>
    <name evidence="2" type="ORF">I7X39_06425</name>
</gene>
<accession>A0A931IZ94</accession>
<protein>
    <submittedName>
        <fullName evidence="2">PEP-CTERM sorting domain-containing protein</fullName>
    </submittedName>
</protein>
<reference evidence="2" key="1">
    <citation type="submission" date="2020-12" db="EMBL/GenBank/DDBJ databases">
        <title>The genome sequence of Inhella sp. 1Y17.</title>
        <authorList>
            <person name="Liu Y."/>
        </authorList>
    </citation>
    <scope>NUCLEOTIDE SEQUENCE</scope>
    <source>
        <strain evidence="2">1Y17</strain>
    </source>
</reference>
<evidence type="ECO:0000313" key="3">
    <source>
        <dbReference type="Proteomes" id="UP000613266"/>
    </source>
</evidence>
<keyword evidence="3" id="KW-1185">Reference proteome</keyword>
<dbReference type="InterPro" id="IPR013424">
    <property type="entry name" value="Ice-binding_C"/>
</dbReference>
<comment type="caution">
    <text evidence="2">The sequence shown here is derived from an EMBL/GenBank/DDBJ whole genome shotgun (WGS) entry which is preliminary data.</text>
</comment>
<sequence>MKLVKRAIALASLLALSTGALAGNSVSNNVPSGAVLFSDDSAERWIDVNDNGVLDIGDKLRGILTINQISGGGPATLIGGNTGNNELTGIFQTVVTNMVAAGTGKFDYTFAADAAFAAEFGLAAGTVGAFFDDSANNFAREGCGTYGACEATATGGALWASFGLSGGFWTAAGAAANPGLGAVLPLGTPLGTFGIGMNFVVNNTGYQWNKVNCFDTTTFTMYQVDFCGQGGILASGRNADNNPGLPGMQSTNTPYELFDNVDFTANRVPEPTSLVLTGMALLGLGAAARRSKKQ</sequence>
<dbReference type="RefSeq" id="WP_198110144.1">
    <property type="nucleotide sequence ID" value="NZ_JAEDAK010000003.1"/>
</dbReference>
<dbReference type="EMBL" id="JAEDAK010000003">
    <property type="protein sequence ID" value="MBH9576534.1"/>
    <property type="molecule type" value="Genomic_DNA"/>
</dbReference>
<name>A0A931IZ94_9BURK</name>
<dbReference type="AlphaFoldDB" id="A0A931IZ94"/>
<evidence type="ECO:0000313" key="2">
    <source>
        <dbReference type="EMBL" id="MBH9576534.1"/>
    </source>
</evidence>
<organism evidence="2 3">
    <name type="scientific">Inhella proteolytica</name>
    <dbReference type="NCBI Taxonomy" id="2795029"/>
    <lineage>
        <taxon>Bacteria</taxon>
        <taxon>Pseudomonadati</taxon>
        <taxon>Pseudomonadota</taxon>
        <taxon>Betaproteobacteria</taxon>
        <taxon>Burkholderiales</taxon>
        <taxon>Sphaerotilaceae</taxon>
        <taxon>Inhella</taxon>
    </lineage>
</organism>
<dbReference type="Proteomes" id="UP000613266">
    <property type="component" value="Unassembled WGS sequence"/>
</dbReference>
<keyword evidence="1" id="KW-0732">Signal</keyword>
<proteinExistence type="predicted"/>
<feature type="chain" id="PRO_5037127576" evidence="1">
    <location>
        <begin position="23"/>
        <end position="294"/>
    </location>
</feature>